<accession>A0ABX5VW55</accession>
<feature type="domain" description="Glycosyl transferase family 1" evidence="2">
    <location>
        <begin position="32"/>
        <end position="182"/>
    </location>
</feature>
<organism evidence="3 4">
    <name type="scientific">Caminibacter pacificus</name>
    <dbReference type="NCBI Taxonomy" id="1424653"/>
    <lineage>
        <taxon>Bacteria</taxon>
        <taxon>Pseudomonadati</taxon>
        <taxon>Campylobacterota</taxon>
        <taxon>Epsilonproteobacteria</taxon>
        <taxon>Nautiliales</taxon>
        <taxon>Nautiliaceae</taxon>
        <taxon>Caminibacter</taxon>
    </lineage>
</organism>
<dbReference type="Pfam" id="PF00534">
    <property type="entry name" value="Glycos_transf_1"/>
    <property type="match status" value="1"/>
</dbReference>
<reference evidence="3" key="1">
    <citation type="submission" date="2019-06" db="EMBL/GenBank/DDBJ databases">
        <title>A comparative analysis of the Nautiliaceae.</title>
        <authorList>
            <person name="Grosche A."/>
            <person name="Smedile F."/>
            <person name="Vetriani C."/>
        </authorList>
    </citation>
    <scope>NUCLEOTIDE SEQUENCE</scope>
    <source>
        <strain evidence="3">TB6</strain>
    </source>
</reference>
<proteinExistence type="predicted"/>
<evidence type="ECO:0000256" key="1">
    <source>
        <dbReference type="ARBA" id="ARBA00022679"/>
    </source>
</evidence>
<dbReference type="EMBL" id="CP027432">
    <property type="protein sequence ID" value="QDD68113.1"/>
    <property type="molecule type" value="Genomic_DNA"/>
</dbReference>
<evidence type="ECO:0000313" key="3">
    <source>
        <dbReference type="EMBL" id="QDD68113.1"/>
    </source>
</evidence>
<keyword evidence="4" id="KW-1185">Reference proteome</keyword>
<evidence type="ECO:0000313" key="4">
    <source>
        <dbReference type="Proteomes" id="UP000298805"/>
    </source>
</evidence>
<name>A0ABX5VW55_9BACT</name>
<dbReference type="SUPFAM" id="SSF53756">
    <property type="entry name" value="UDP-Glycosyltransferase/glycogen phosphorylase"/>
    <property type="match status" value="1"/>
</dbReference>
<sequence>MNLKSLNIKEVYYLPNGVENNLSEEEFENILENRFNSEKIQVLYLNHLIDMKGYMETLFLAKEFRDVIFNFAGKFGTKDDENYFYDFLKKNNMENVIYHGFVIGEKKEELLKKSHALCYISKNDAFPLTLLEAFSYGIPVFTTNEGSISYIVDEKSGMIVNSLDEENLKNKFREFLDKYINKRNFTIL</sequence>
<dbReference type="InterPro" id="IPR001296">
    <property type="entry name" value="Glyco_trans_1"/>
</dbReference>
<keyword evidence="1" id="KW-0808">Transferase</keyword>
<dbReference type="PANTHER" id="PTHR46401:SF2">
    <property type="entry name" value="GLYCOSYLTRANSFERASE WBBK-RELATED"/>
    <property type="match status" value="1"/>
</dbReference>
<dbReference type="PANTHER" id="PTHR46401">
    <property type="entry name" value="GLYCOSYLTRANSFERASE WBBK-RELATED"/>
    <property type="match status" value="1"/>
</dbReference>
<evidence type="ECO:0000259" key="2">
    <source>
        <dbReference type="Pfam" id="PF00534"/>
    </source>
</evidence>
<protein>
    <submittedName>
        <fullName evidence="3">Glycosyltransferase</fullName>
    </submittedName>
</protein>
<dbReference type="Gene3D" id="3.40.50.2000">
    <property type="entry name" value="Glycogen Phosphorylase B"/>
    <property type="match status" value="1"/>
</dbReference>
<dbReference type="Proteomes" id="UP000298805">
    <property type="component" value="Chromosome"/>
</dbReference>
<gene>
    <name evidence="3" type="ORF">C6V80_09695</name>
</gene>